<accession>H2FLG5</accession>
<dbReference type="PaxDb" id="6239-M03C11.3b"/>
<dbReference type="EMBL" id="BX284603">
    <property type="protein sequence ID" value="CCF23353.1"/>
    <property type="molecule type" value="Genomic_DNA"/>
</dbReference>
<gene>
    <name evidence="2" type="ORF">CELE_M03C11.3</name>
    <name evidence="2 4" type="ORF">M03C11.3</name>
</gene>
<feature type="region of interest" description="Disordered" evidence="1">
    <location>
        <begin position="129"/>
        <end position="263"/>
    </location>
</feature>
<protein>
    <submittedName>
        <fullName evidence="2">PH domain-containing protein</fullName>
    </submittedName>
</protein>
<feature type="compositionally biased region" description="Basic and acidic residues" evidence="1">
    <location>
        <begin position="1"/>
        <end position="12"/>
    </location>
</feature>
<feature type="region of interest" description="Disordered" evidence="1">
    <location>
        <begin position="740"/>
        <end position="794"/>
    </location>
</feature>
<evidence type="ECO:0000313" key="3">
    <source>
        <dbReference type="Proteomes" id="UP000001940"/>
    </source>
</evidence>
<dbReference type="FunCoup" id="H2FLG5">
    <property type="interactions" value="1475"/>
</dbReference>
<dbReference type="GeneID" id="187419"/>
<organism evidence="2 3">
    <name type="scientific">Caenorhabditis elegans</name>
    <dbReference type="NCBI Taxonomy" id="6239"/>
    <lineage>
        <taxon>Eukaryota</taxon>
        <taxon>Metazoa</taxon>
        <taxon>Ecdysozoa</taxon>
        <taxon>Nematoda</taxon>
        <taxon>Chromadorea</taxon>
        <taxon>Rhabditida</taxon>
        <taxon>Rhabditina</taxon>
        <taxon>Rhabditomorpha</taxon>
        <taxon>Rhabditoidea</taxon>
        <taxon>Rhabditidae</taxon>
        <taxon>Peloderinae</taxon>
        <taxon>Caenorhabditis</taxon>
    </lineage>
</organism>
<dbReference type="OMA" id="IYLDYLF"/>
<dbReference type="RefSeq" id="NP_001255075.1">
    <property type="nucleotide sequence ID" value="NM_001268146.1"/>
</dbReference>
<feature type="compositionally biased region" description="Basic residues" evidence="1">
    <location>
        <begin position="605"/>
        <end position="615"/>
    </location>
</feature>
<evidence type="ECO:0000313" key="4">
    <source>
        <dbReference type="WormBase" id="M03C11.3b"/>
    </source>
</evidence>
<sequence length="839" mass="94606">MHERSTRTELKENLGPTTFSNTSNISRSIPSDCMVIIGGTIPASHHSFPGMEHDRSLFDASSSSSNGGGLSQFVEQRDTNDDEREIEAAAAASEAQLKSSFVASTSVGVPTSQTLSPLHINVNEYTKPNLTSTNFRDSEQPSSNGSHGGTTARKKPYPQPTIRVAQRAPIIMGPPSNTNTQVLLSPAGNLHNGYQRMSSGDSAPSSPSLMGRNKSNSQFTNPLSFRNLPPGAQRAPNTSTSRPPSSLASPLGGSGRKDHEMTRRRALVDRIIKSRGPDYVHLLPQTEGLSHTQTSILLRKHRGTLHTEGMPFSMQTLIECSSEPDRTRETFVKRIRDLNQKRIRHNDMDELTDISDLDDDLNDEAEEHRKSPKNVPRWAPKRMRYAGLLSRAEVLLAEKQALLGMLKSQKVVLNASSGVRFAGEELIPRRRRQLNGTYFLYDKSPMRRTSVSQFGCSRAMPIQSWTRRELRKGVFEESKDERPLNNASSILKPTTNPLEKWVATSQYNIVSHLTAGGEKREFMEYDYEEYKHGEGLQRVNELSAIDPMEFVISADFTPFEDRQMTYMHRLSTAPSSTIRKKHGKAIYFETDDHGKPLEHNSSVVTKKKVDKKKERKPMEEVSSDEEELKELSKKRPRGRPATAKRKPSKMSVAAKLNNGIYLDYLFEDFMNEDICVSQLPTLVSYQSIHVPTYRTIPDDYWQDKEPTDGIVKQEEAEEKEKSSDDLLITVAKKHHKLMHAERERIKRETDKRIRNRQPAQKSAAATPAHSSSFAVPNAGEVEDDEDGNQYPPFDMNQFELDAAVVSRRRFASVEKPFEQRDFLNNHRKKSTINTELTSK</sequence>
<reference evidence="2 3" key="1">
    <citation type="journal article" date="1998" name="Science">
        <title>Genome sequence of the nematode C. elegans: a platform for investigating biology.</title>
        <authorList>
            <consortium name="The C. elegans sequencing consortium"/>
            <person name="Sulson J.E."/>
            <person name="Waterston R."/>
        </authorList>
    </citation>
    <scope>NUCLEOTIDE SEQUENCE [LARGE SCALE GENOMIC DNA]</scope>
    <source>
        <strain evidence="2 3">Bristol N2</strain>
    </source>
</reference>
<dbReference type="eggNOG" id="ENOG502TGEF">
    <property type="taxonomic scope" value="Eukaryota"/>
</dbReference>
<name>H2FLG5_CAEEL</name>
<keyword evidence="3" id="KW-1185">Reference proteome</keyword>
<evidence type="ECO:0007829" key="5">
    <source>
        <dbReference type="PeptideAtlas" id="H2FLG5"/>
    </source>
</evidence>
<feature type="compositionally biased region" description="Polar residues" evidence="1">
    <location>
        <begin position="15"/>
        <end position="25"/>
    </location>
</feature>
<feature type="compositionally biased region" description="Low complexity" evidence="1">
    <location>
        <begin position="198"/>
        <end position="208"/>
    </location>
</feature>
<feature type="region of interest" description="Disordered" evidence="1">
    <location>
        <begin position="591"/>
        <end position="649"/>
    </location>
</feature>
<evidence type="ECO:0000256" key="1">
    <source>
        <dbReference type="SAM" id="MobiDB-lite"/>
    </source>
</evidence>
<proteinExistence type="evidence at protein level"/>
<keyword evidence="5" id="KW-1267">Proteomics identification</keyword>
<dbReference type="Bgee" id="WBGene00010840">
    <property type="expression patterns" value="Expressed in pharyngeal muscle cell (C elegans) and 3 other cell types or tissues"/>
</dbReference>
<dbReference type="AlphaFoldDB" id="H2FLG5"/>
<feature type="region of interest" description="Disordered" evidence="1">
    <location>
        <begin position="1"/>
        <end position="25"/>
    </location>
</feature>
<feature type="compositionally biased region" description="Basic and acidic residues" evidence="1">
    <location>
        <begin position="740"/>
        <end position="752"/>
    </location>
</feature>
<feature type="compositionally biased region" description="Basic residues" evidence="1">
    <location>
        <begin position="632"/>
        <end position="648"/>
    </location>
</feature>
<feature type="compositionally biased region" description="Polar residues" evidence="1">
    <location>
        <begin position="213"/>
        <end position="224"/>
    </location>
</feature>
<dbReference type="InParanoid" id="H2FLG5"/>
<dbReference type="WormBase" id="M03C11.3b">
    <property type="protein sequence ID" value="CE46920"/>
    <property type="gene ID" value="WBGene00010840"/>
</dbReference>
<dbReference type="KEGG" id="cel:CELE_M03C11.3"/>
<feature type="region of interest" description="Disordered" evidence="1">
    <location>
        <begin position="818"/>
        <end position="839"/>
    </location>
</feature>
<dbReference type="CTD" id="187419"/>
<feature type="region of interest" description="Disordered" evidence="1">
    <location>
        <begin position="52"/>
        <end position="83"/>
    </location>
</feature>
<dbReference type="AGR" id="WB:WBGene00010840"/>
<evidence type="ECO:0000313" key="2">
    <source>
        <dbReference type="EMBL" id="CCF23353.1"/>
    </source>
</evidence>
<feature type="compositionally biased region" description="Low complexity" evidence="1">
    <location>
        <begin position="238"/>
        <end position="251"/>
    </location>
</feature>
<dbReference type="OrthoDB" id="5877532at2759"/>
<dbReference type="ExpressionAtlas" id="H2FLG5">
    <property type="expression patterns" value="baseline and differential"/>
</dbReference>
<feature type="compositionally biased region" description="Polar residues" evidence="1">
    <location>
        <begin position="129"/>
        <end position="145"/>
    </location>
</feature>
<dbReference type="STRING" id="6239.M03C11.3b.1"/>
<dbReference type="Proteomes" id="UP000001940">
    <property type="component" value="Chromosome III"/>
</dbReference>